<evidence type="ECO:0000256" key="4">
    <source>
        <dbReference type="ARBA" id="ARBA00023136"/>
    </source>
</evidence>
<feature type="compositionally biased region" description="Polar residues" evidence="5">
    <location>
        <begin position="134"/>
        <end position="152"/>
    </location>
</feature>
<gene>
    <name evidence="8" type="ORF">QTG54_013475</name>
</gene>
<keyword evidence="2 6" id="KW-0812">Transmembrane</keyword>
<evidence type="ECO:0000256" key="3">
    <source>
        <dbReference type="ARBA" id="ARBA00022989"/>
    </source>
</evidence>
<name>A0AAD8XY41_9STRA</name>
<dbReference type="Proteomes" id="UP001224775">
    <property type="component" value="Unassembled WGS sequence"/>
</dbReference>
<evidence type="ECO:0000313" key="8">
    <source>
        <dbReference type="EMBL" id="KAK1735769.1"/>
    </source>
</evidence>
<keyword evidence="3 6" id="KW-1133">Transmembrane helix</keyword>
<comment type="caution">
    <text evidence="8">The sequence shown here is derived from an EMBL/GenBank/DDBJ whole genome shotgun (WGS) entry which is preliminary data.</text>
</comment>
<evidence type="ECO:0000313" key="9">
    <source>
        <dbReference type="Proteomes" id="UP001224775"/>
    </source>
</evidence>
<dbReference type="Pfam" id="PF03151">
    <property type="entry name" value="TPT"/>
    <property type="match status" value="1"/>
</dbReference>
<feature type="compositionally biased region" description="Acidic residues" evidence="5">
    <location>
        <begin position="51"/>
        <end position="61"/>
    </location>
</feature>
<dbReference type="InterPro" id="IPR004853">
    <property type="entry name" value="Sugar_P_trans_dom"/>
</dbReference>
<sequence>MPDNTRIRHRGAASSNGGGSSSSFHYNKNNGITITSLHQNKNNSSMSEDNSNNDEFYDDDNATVTSSTSVYSNNSGSQMTSRSQKKSSANNMDHIDEEQGVVSKKRSSNNNNSVKKMKMHSSNTRRTTSHLDIDTSSAEINPLLSTTNNSSATKKDNNKHNDKRSKTLFLKTAFWISAWYTTSLATLFLNKIILSRKGSSVHVLGMCQMTTAAVLGGWSSFGGLDWLKRVVLSVLRSFGVRVATVGGGGAESEKRGEQQDGNTTEQQQQELLSPTPQNHPTFARDMSIVGLLRGLTVVLGLIALEHVPVSFVETIKATAPAFTVVFARLILKEHTPSPVMLTLVPVVAGLVLCSKSELRFDTIGFLAAVTNNCADCVQNVMSKRMLAHMRPTQLQFYTSVAALVLQSPWVLKDVGHLIKSIGSSSGGSGGFDTDDEALYAALKGGTPIDSHDGTEMALWKLLLIDAIFYHLQSVSAYCTMGCMSPVSQSVVNTLKRALLVWASILYFHNPITNSGILGILMVVSGVFLYNHVR</sequence>
<dbReference type="InterPro" id="IPR037185">
    <property type="entry name" value="EmrE-like"/>
</dbReference>
<evidence type="ECO:0000256" key="5">
    <source>
        <dbReference type="SAM" id="MobiDB-lite"/>
    </source>
</evidence>
<feature type="transmembrane region" description="Helical" evidence="6">
    <location>
        <begin position="514"/>
        <end position="532"/>
    </location>
</feature>
<dbReference type="InterPro" id="IPR050186">
    <property type="entry name" value="TPT_transporter"/>
</dbReference>
<feature type="domain" description="Sugar phosphate transporter" evidence="7">
    <location>
        <begin position="278"/>
        <end position="530"/>
    </location>
</feature>
<proteinExistence type="predicted"/>
<comment type="subcellular location">
    <subcellularLocation>
        <location evidence="1">Membrane</location>
        <topology evidence="1">Multi-pass membrane protein</topology>
    </subcellularLocation>
</comment>
<reference evidence="8" key="1">
    <citation type="submission" date="2023-06" db="EMBL/GenBank/DDBJ databases">
        <title>Survivors Of The Sea: Transcriptome response of Skeletonema marinoi to long-term dormancy.</title>
        <authorList>
            <person name="Pinder M.I.M."/>
            <person name="Kourtchenko O."/>
            <person name="Robertson E.K."/>
            <person name="Larsson T."/>
            <person name="Maumus F."/>
            <person name="Osuna-Cruz C.M."/>
            <person name="Vancaester E."/>
            <person name="Stenow R."/>
            <person name="Vandepoele K."/>
            <person name="Ploug H."/>
            <person name="Bruchert V."/>
            <person name="Godhe A."/>
            <person name="Topel M."/>
        </authorList>
    </citation>
    <scope>NUCLEOTIDE SEQUENCE</scope>
    <source>
        <strain evidence="8">R05AC</strain>
    </source>
</reference>
<keyword evidence="9" id="KW-1185">Reference proteome</keyword>
<evidence type="ECO:0000256" key="6">
    <source>
        <dbReference type="SAM" id="Phobius"/>
    </source>
</evidence>
<feature type="compositionally biased region" description="Low complexity" evidence="5">
    <location>
        <begin position="259"/>
        <end position="270"/>
    </location>
</feature>
<feature type="region of interest" description="Disordered" evidence="5">
    <location>
        <begin position="1"/>
        <end position="27"/>
    </location>
</feature>
<accession>A0AAD8XY41</accession>
<evidence type="ECO:0000256" key="2">
    <source>
        <dbReference type="ARBA" id="ARBA00022692"/>
    </source>
</evidence>
<dbReference type="GO" id="GO:0016020">
    <property type="term" value="C:membrane"/>
    <property type="evidence" value="ECO:0007669"/>
    <property type="project" value="UniProtKB-SubCell"/>
</dbReference>
<feature type="compositionally biased region" description="Low complexity" evidence="5">
    <location>
        <begin position="63"/>
        <end position="77"/>
    </location>
</feature>
<organism evidence="8 9">
    <name type="scientific">Skeletonema marinoi</name>
    <dbReference type="NCBI Taxonomy" id="267567"/>
    <lineage>
        <taxon>Eukaryota</taxon>
        <taxon>Sar</taxon>
        <taxon>Stramenopiles</taxon>
        <taxon>Ochrophyta</taxon>
        <taxon>Bacillariophyta</taxon>
        <taxon>Coscinodiscophyceae</taxon>
        <taxon>Thalassiosirophycidae</taxon>
        <taxon>Thalassiosirales</taxon>
        <taxon>Skeletonemataceae</taxon>
        <taxon>Skeletonema</taxon>
        <taxon>Skeletonema marinoi-dohrnii complex</taxon>
    </lineage>
</organism>
<evidence type="ECO:0000259" key="7">
    <source>
        <dbReference type="Pfam" id="PF03151"/>
    </source>
</evidence>
<evidence type="ECO:0000256" key="1">
    <source>
        <dbReference type="ARBA" id="ARBA00004141"/>
    </source>
</evidence>
<protein>
    <submittedName>
        <fullName evidence="8">Triose-phosphate transporter family protein</fullName>
    </submittedName>
</protein>
<feature type="region of interest" description="Disordered" evidence="5">
    <location>
        <begin position="246"/>
        <end position="279"/>
    </location>
</feature>
<feature type="compositionally biased region" description="Polar residues" evidence="5">
    <location>
        <begin position="78"/>
        <end position="91"/>
    </location>
</feature>
<dbReference type="AlphaFoldDB" id="A0AAD8XY41"/>
<feature type="non-terminal residue" evidence="8">
    <location>
        <position position="533"/>
    </location>
</feature>
<feature type="transmembrane region" description="Helical" evidence="6">
    <location>
        <begin position="168"/>
        <end position="189"/>
    </location>
</feature>
<keyword evidence="4 6" id="KW-0472">Membrane</keyword>
<feature type="compositionally biased region" description="Low complexity" evidence="5">
    <location>
        <begin position="40"/>
        <end position="50"/>
    </location>
</feature>
<feature type="region of interest" description="Disordered" evidence="5">
    <location>
        <begin position="40"/>
        <end position="161"/>
    </location>
</feature>
<dbReference type="PANTHER" id="PTHR11132">
    <property type="entry name" value="SOLUTE CARRIER FAMILY 35"/>
    <property type="match status" value="1"/>
</dbReference>
<dbReference type="EMBL" id="JATAAI010000032">
    <property type="protein sequence ID" value="KAK1735769.1"/>
    <property type="molecule type" value="Genomic_DNA"/>
</dbReference>
<dbReference type="SUPFAM" id="SSF103481">
    <property type="entry name" value="Multidrug resistance efflux transporter EmrE"/>
    <property type="match status" value="1"/>
</dbReference>